<evidence type="ECO:0000313" key="2">
    <source>
        <dbReference type="EMBL" id="KAF2134887.1"/>
    </source>
</evidence>
<dbReference type="SUPFAM" id="SSF54506">
    <property type="entry name" value="Diaminopimelate epimerase-like"/>
    <property type="match status" value="1"/>
</dbReference>
<dbReference type="Gene3D" id="3.10.310.10">
    <property type="entry name" value="Diaminopimelate Epimerase, Chain A, domain 1"/>
    <property type="match status" value="2"/>
</dbReference>
<dbReference type="NCBIfam" id="TIGR00654">
    <property type="entry name" value="PhzF_family"/>
    <property type="match status" value="1"/>
</dbReference>
<organism evidence="2 3">
    <name type="scientific">Dothidotthia symphoricarpi CBS 119687</name>
    <dbReference type="NCBI Taxonomy" id="1392245"/>
    <lineage>
        <taxon>Eukaryota</taxon>
        <taxon>Fungi</taxon>
        <taxon>Dikarya</taxon>
        <taxon>Ascomycota</taxon>
        <taxon>Pezizomycotina</taxon>
        <taxon>Dothideomycetes</taxon>
        <taxon>Pleosporomycetidae</taxon>
        <taxon>Pleosporales</taxon>
        <taxon>Dothidotthiaceae</taxon>
        <taxon>Dothidotthia</taxon>
    </lineage>
</organism>
<dbReference type="GO" id="GO:0016853">
    <property type="term" value="F:isomerase activity"/>
    <property type="evidence" value="ECO:0007669"/>
    <property type="project" value="TreeGrafter"/>
</dbReference>
<name>A0A6A6AVL9_9PLEO</name>
<protein>
    <submittedName>
        <fullName evidence="2">Diaminopimelate epimerase-like protein</fullName>
    </submittedName>
</protein>
<dbReference type="GeneID" id="54405044"/>
<dbReference type="Proteomes" id="UP000799771">
    <property type="component" value="Unassembled WGS sequence"/>
</dbReference>
<dbReference type="InterPro" id="IPR003719">
    <property type="entry name" value="Phenazine_PhzF-like"/>
</dbReference>
<dbReference type="PIRSF" id="PIRSF016184">
    <property type="entry name" value="PhzC_PhzF"/>
    <property type="match status" value="1"/>
</dbReference>
<dbReference type="EMBL" id="ML977497">
    <property type="protein sequence ID" value="KAF2134887.1"/>
    <property type="molecule type" value="Genomic_DNA"/>
</dbReference>
<dbReference type="AlphaFoldDB" id="A0A6A6AVL9"/>
<dbReference type="OrthoDB" id="412383at2759"/>
<evidence type="ECO:0000256" key="1">
    <source>
        <dbReference type="PIRSR" id="PIRSR016184-1"/>
    </source>
</evidence>
<sequence length="323" mass="35170">MSSPVHLDFTTVDVFTSTPYAGNPLAIVRIPHGVHVSQEQKQTIAREFNLSETTFLHEKSADASQDAQDDAWTVDIFMTTRELPFAGHPTVGTACYILGRVARERGVKDGVVEGKFALKAGSVGLVYDVGKGMARAGIPHNVHIHKRKLTRDELFHVQPKLAEAQQQSKIQTKDDYPIVSIVKGMTFALVELESEEALGAAALSGRNVTNDRLDAGWTETLVGMYFYVKTGKSEDGVTRLRTRMIIGQLEDPATGSAASDLAAYLALTEGGPNKTLRYEMVQGVEMGRRSEISIDVVTKEDGSVSELYLEGGAVQVMEGRLTV</sequence>
<dbReference type="PANTHER" id="PTHR13774:SF32">
    <property type="entry name" value="ANTISENSE-ENHANCING SEQUENCE 1"/>
    <property type="match status" value="1"/>
</dbReference>
<reference evidence="2" key="1">
    <citation type="journal article" date="2020" name="Stud. Mycol.">
        <title>101 Dothideomycetes genomes: a test case for predicting lifestyles and emergence of pathogens.</title>
        <authorList>
            <person name="Haridas S."/>
            <person name="Albert R."/>
            <person name="Binder M."/>
            <person name="Bloem J."/>
            <person name="Labutti K."/>
            <person name="Salamov A."/>
            <person name="Andreopoulos B."/>
            <person name="Baker S."/>
            <person name="Barry K."/>
            <person name="Bills G."/>
            <person name="Bluhm B."/>
            <person name="Cannon C."/>
            <person name="Castanera R."/>
            <person name="Culley D."/>
            <person name="Daum C."/>
            <person name="Ezra D."/>
            <person name="Gonzalez J."/>
            <person name="Henrissat B."/>
            <person name="Kuo A."/>
            <person name="Liang C."/>
            <person name="Lipzen A."/>
            <person name="Lutzoni F."/>
            <person name="Magnuson J."/>
            <person name="Mondo S."/>
            <person name="Nolan M."/>
            <person name="Ohm R."/>
            <person name="Pangilinan J."/>
            <person name="Park H.-J."/>
            <person name="Ramirez L."/>
            <person name="Alfaro M."/>
            <person name="Sun H."/>
            <person name="Tritt A."/>
            <person name="Yoshinaga Y."/>
            <person name="Zwiers L.-H."/>
            <person name="Turgeon B."/>
            <person name="Goodwin S."/>
            <person name="Spatafora J."/>
            <person name="Crous P."/>
            <person name="Grigoriev I."/>
        </authorList>
    </citation>
    <scope>NUCLEOTIDE SEQUENCE</scope>
    <source>
        <strain evidence="2">CBS 119687</strain>
    </source>
</reference>
<dbReference type="PANTHER" id="PTHR13774">
    <property type="entry name" value="PHENAZINE BIOSYNTHESIS PROTEIN"/>
    <property type="match status" value="1"/>
</dbReference>
<dbReference type="GO" id="GO:0005737">
    <property type="term" value="C:cytoplasm"/>
    <property type="evidence" value="ECO:0007669"/>
    <property type="project" value="TreeGrafter"/>
</dbReference>
<dbReference type="Pfam" id="PF02567">
    <property type="entry name" value="PhzC-PhzF"/>
    <property type="match status" value="1"/>
</dbReference>
<accession>A0A6A6AVL9</accession>
<keyword evidence="3" id="KW-1185">Reference proteome</keyword>
<gene>
    <name evidence="2" type="ORF">P153DRAFT_305762</name>
</gene>
<proteinExistence type="predicted"/>
<feature type="active site" evidence="1">
    <location>
        <position position="52"/>
    </location>
</feature>
<dbReference type="RefSeq" id="XP_033529274.1">
    <property type="nucleotide sequence ID" value="XM_033664612.1"/>
</dbReference>
<evidence type="ECO:0000313" key="3">
    <source>
        <dbReference type="Proteomes" id="UP000799771"/>
    </source>
</evidence>